<dbReference type="AlphaFoldDB" id="A0A1E1KNF8"/>
<evidence type="ECO:0000256" key="1">
    <source>
        <dbReference type="SAM" id="MobiDB-lite"/>
    </source>
</evidence>
<feature type="region of interest" description="Disordered" evidence="1">
    <location>
        <begin position="57"/>
        <end position="88"/>
    </location>
</feature>
<keyword evidence="3" id="KW-1185">Reference proteome</keyword>
<dbReference type="EMBL" id="FJUX01000036">
    <property type="protein sequence ID" value="CZS98424.1"/>
    <property type="molecule type" value="Genomic_DNA"/>
</dbReference>
<protein>
    <submittedName>
        <fullName evidence="2">Uncharacterized protein</fullName>
    </submittedName>
</protein>
<dbReference type="Proteomes" id="UP000178912">
    <property type="component" value="Unassembled WGS sequence"/>
</dbReference>
<evidence type="ECO:0000313" key="2">
    <source>
        <dbReference type="EMBL" id="CZS98424.1"/>
    </source>
</evidence>
<proteinExistence type="predicted"/>
<reference evidence="3" key="1">
    <citation type="submission" date="2016-03" db="EMBL/GenBank/DDBJ databases">
        <authorList>
            <person name="Guldener U."/>
        </authorList>
    </citation>
    <scope>NUCLEOTIDE SEQUENCE [LARGE SCALE GENOMIC DNA]</scope>
    <source>
        <strain evidence="3">04CH-RAC-A.6.1</strain>
    </source>
</reference>
<name>A0A1E1KNF8_9HELO</name>
<organism evidence="2 3">
    <name type="scientific">Rhynchosporium agropyri</name>
    <dbReference type="NCBI Taxonomy" id="914238"/>
    <lineage>
        <taxon>Eukaryota</taxon>
        <taxon>Fungi</taxon>
        <taxon>Dikarya</taxon>
        <taxon>Ascomycota</taxon>
        <taxon>Pezizomycotina</taxon>
        <taxon>Leotiomycetes</taxon>
        <taxon>Helotiales</taxon>
        <taxon>Ploettnerulaceae</taxon>
        <taxon>Rhynchosporium</taxon>
    </lineage>
</organism>
<evidence type="ECO:0000313" key="3">
    <source>
        <dbReference type="Proteomes" id="UP000178912"/>
    </source>
</evidence>
<sequence>MCWFTLEYCRCGREYSQTAKRTRLCDDFPNCSSYDTDTPYAMTVDKECSRCIQKRREEQKRREMEERDKAKEDRRRGQKSKDEKMRVDTRNARSGLLFDNSGDKFYDRYISDL</sequence>
<accession>A0A1E1KNF8</accession>
<gene>
    <name evidence="2" type="ORF">RAG0_07184</name>
</gene>